<feature type="active site" description="Charge relay system" evidence="5">
    <location>
        <position position="7"/>
    </location>
</feature>
<feature type="domain" description="Peptidase S8/S53" evidence="6">
    <location>
        <begin position="1"/>
        <end position="243"/>
    </location>
</feature>
<feature type="non-terminal residue" evidence="7">
    <location>
        <position position="275"/>
    </location>
</feature>
<reference evidence="7" key="1">
    <citation type="journal article" date="2020" name="Phytopathology">
        <title>Genome sequence of the chestnut blight fungus Cryphonectria parasitica EP155: A fundamental resource for an archetypical invasive plant pathogen.</title>
        <authorList>
            <person name="Crouch J.A."/>
            <person name="Dawe A."/>
            <person name="Aerts A."/>
            <person name="Barry K."/>
            <person name="Churchill A.C.L."/>
            <person name="Grimwood J."/>
            <person name="Hillman B."/>
            <person name="Milgroom M.G."/>
            <person name="Pangilinan J."/>
            <person name="Smith M."/>
            <person name="Salamov A."/>
            <person name="Schmutz J."/>
            <person name="Yadav J."/>
            <person name="Grigoriev I.V."/>
            <person name="Nuss D."/>
        </authorList>
    </citation>
    <scope>NUCLEOTIDE SEQUENCE</scope>
    <source>
        <strain evidence="7">EP155</strain>
    </source>
</reference>
<accession>A0A9P5CMM3</accession>
<feature type="non-terminal residue" evidence="7">
    <location>
        <position position="1"/>
    </location>
</feature>
<gene>
    <name evidence="7" type="ORF">M406DRAFT_222652</name>
</gene>
<keyword evidence="3 5" id="KW-0378">Hydrolase</keyword>
<dbReference type="SUPFAM" id="SSF52743">
    <property type="entry name" value="Subtilisin-like"/>
    <property type="match status" value="1"/>
</dbReference>
<dbReference type="InterPro" id="IPR036852">
    <property type="entry name" value="Peptidase_S8/S53_dom_sf"/>
</dbReference>
<dbReference type="RefSeq" id="XP_040774373.1">
    <property type="nucleotide sequence ID" value="XM_040915626.1"/>
</dbReference>
<comment type="caution">
    <text evidence="7">The sequence shown here is derived from an EMBL/GenBank/DDBJ whole genome shotgun (WGS) entry which is preliminary data.</text>
</comment>
<protein>
    <submittedName>
        <fullName evidence="7">Subtilisin-like protein</fullName>
    </submittedName>
</protein>
<evidence type="ECO:0000256" key="3">
    <source>
        <dbReference type="ARBA" id="ARBA00022801"/>
    </source>
</evidence>
<dbReference type="Pfam" id="PF00082">
    <property type="entry name" value="Peptidase_S8"/>
    <property type="match status" value="1"/>
</dbReference>
<dbReference type="Proteomes" id="UP000803844">
    <property type="component" value="Unassembled WGS sequence"/>
</dbReference>
<comment type="similarity">
    <text evidence="1 5">Belongs to the peptidase S8 family.</text>
</comment>
<dbReference type="PROSITE" id="PS51892">
    <property type="entry name" value="SUBTILASE"/>
    <property type="match status" value="1"/>
</dbReference>
<dbReference type="PANTHER" id="PTHR43806:SF11">
    <property type="entry name" value="CEREVISIN-RELATED"/>
    <property type="match status" value="1"/>
</dbReference>
<evidence type="ECO:0000313" key="8">
    <source>
        <dbReference type="Proteomes" id="UP000803844"/>
    </source>
</evidence>
<sequence length="275" mass="30504">VRIALLDTGVDLTHPEFEDYLRNGQLHAGIDLYDQGNKHGVVDLDGHGTHMCHTLLRTAPFTRVYPTRLHNCAQRKVHITNIYRAIRYAVKVWDVDIITMCFAFTNDQAEIEDAMDAVQKQKEVLILAAASNNTALESEPVGFPARASEHVICVNSSSAADMKSNFSPEGIDGQANLSAVGEGIKASWPLLLQSHNSNQPYKILDGTSSATIIAAGIAALILDFSRYNGLTLRDDELKSWNKMKTKLQKTDDMRMVIWKCMTHKKGGCGYNFIKP</sequence>
<dbReference type="GO" id="GO:0006508">
    <property type="term" value="P:proteolysis"/>
    <property type="evidence" value="ECO:0007669"/>
    <property type="project" value="UniProtKB-KW"/>
</dbReference>
<dbReference type="GeneID" id="63832755"/>
<dbReference type="InterPro" id="IPR000209">
    <property type="entry name" value="Peptidase_S8/S53_dom"/>
</dbReference>
<dbReference type="AlphaFoldDB" id="A0A9P5CMM3"/>
<keyword evidence="2 5" id="KW-0645">Protease</keyword>
<dbReference type="PANTHER" id="PTHR43806">
    <property type="entry name" value="PEPTIDASE S8"/>
    <property type="match status" value="1"/>
</dbReference>
<dbReference type="Gene3D" id="3.40.50.200">
    <property type="entry name" value="Peptidase S8/S53 domain"/>
    <property type="match status" value="1"/>
</dbReference>
<keyword evidence="8" id="KW-1185">Reference proteome</keyword>
<evidence type="ECO:0000313" key="7">
    <source>
        <dbReference type="EMBL" id="KAF3763412.1"/>
    </source>
</evidence>
<organism evidence="7 8">
    <name type="scientific">Cryphonectria parasitica (strain ATCC 38755 / EP155)</name>
    <dbReference type="NCBI Taxonomy" id="660469"/>
    <lineage>
        <taxon>Eukaryota</taxon>
        <taxon>Fungi</taxon>
        <taxon>Dikarya</taxon>
        <taxon>Ascomycota</taxon>
        <taxon>Pezizomycotina</taxon>
        <taxon>Sordariomycetes</taxon>
        <taxon>Sordariomycetidae</taxon>
        <taxon>Diaporthales</taxon>
        <taxon>Cryphonectriaceae</taxon>
        <taxon>Cryphonectria-Endothia species complex</taxon>
        <taxon>Cryphonectria</taxon>
    </lineage>
</organism>
<keyword evidence="4 5" id="KW-0720">Serine protease</keyword>
<dbReference type="PROSITE" id="PS00136">
    <property type="entry name" value="SUBTILASE_ASP"/>
    <property type="match status" value="1"/>
</dbReference>
<feature type="active site" description="Charge relay system" evidence="5">
    <location>
        <position position="208"/>
    </location>
</feature>
<evidence type="ECO:0000256" key="1">
    <source>
        <dbReference type="ARBA" id="ARBA00011073"/>
    </source>
</evidence>
<name>A0A9P5CMM3_CRYP1</name>
<dbReference type="GO" id="GO:0004252">
    <property type="term" value="F:serine-type endopeptidase activity"/>
    <property type="evidence" value="ECO:0007669"/>
    <property type="project" value="UniProtKB-UniRule"/>
</dbReference>
<dbReference type="InterPro" id="IPR050131">
    <property type="entry name" value="Peptidase_S8_subtilisin-like"/>
</dbReference>
<dbReference type="CDD" id="cd00306">
    <property type="entry name" value="Peptidases_S8_S53"/>
    <property type="match status" value="1"/>
</dbReference>
<dbReference type="InterPro" id="IPR023827">
    <property type="entry name" value="Peptidase_S8_Asp-AS"/>
</dbReference>
<evidence type="ECO:0000256" key="2">
    <source>
        <dbReference type="ARBA" id="ARBA00022670"/>
    </source>
</evidence>
<evidence type="ECO:0000259" key="6">
    <source>
        <dbReference type="Pfam" id="PF00082"/>
    </source>
</evidence>
<dbReference type="OrthoDB" id="206201at2759"/>
<feature type="active site" description="Charge relay system" evidence="5">
    <location>
        <position position="47"/>
    </location>
</feature>
<evidence type="ECO:0000256" key="4">
    <source>
        <dbReference type="ARBA" id="ARBA00022825"/>
    </source>
</evidence>
<proteinExistence type="inferred from homology"/>
<evidence type="ECO:0000256" key="5">
    <source>
        <dbReference type="PROSITE-ProRule" id="PRU01240"/>
    </source>
</evidence>
<dbReference type="EMBL" id="MU032349">
    <property type="protein sequence ID" value="KAF3763412.1"/>
    <property type="molecule type" value="Genomic_DNA"/>
</dbReference>